<dbReference type="HOGENOM" id="CLU_878024_0_0_1"/>
<evidence type="ECO:0000256" key="1">
    <source>
        <dbReference type="ARBA" id="ARBA00022737"/>
    </source>
</evidence>
<keyword evidence="1" id="KW-0677">Repeat</keyword>
<dbReference type="Proteomes" id="UP000015103">
    <property type="component" value="Unassembled WGS sequence"/>
</dbReference>
<evidence type="ECO:0000256" key="2">
    <source>
        <dbReference type="SAM" id="MobiDB-lite"/>
    </source>
</evidence>
<dbReference type="Gene3D" id="1.10.150.50">
    <property type="entry name" value="Transcription Factor, Ets-1"/>
    <property type="match status" value="1"/>
</dbReference>
<accession>T1HC50</accession>
<dbReference type="EMBL" id="ACPB03007811">
    <property type="status" value="NOT_ANNOTATED_CDS"/>
    <property type="molecule type" value="Genomic_DNA"/>
</dbReference>
<dbReference type="EnsemblMetazoa" id="RPRC001612-RA">
    <property type="protein sequence ID" value="RPRC001612-PA"/>
    <property type="gene ID" value="RPRC001612"/>
</dbReference>
<dbReference type="AlphaFoldDB" id="T1HC50"/>
<dbReference type="eggNOG" id="KOG4374">
    <property type="taxonomic scope" value="Eukaryota"/>
</dbReference>
<feature type="compositionally biased region" description="Polar residues" evidence="2">
    <location>
        <begin position="1"/>
        <end position="11"/>
    </location>
</feature>
<dbReference type="STRING" id="13249.T1HC50"/>
<dbReference type="EMBL" id="ACPB03007810">
    <property type="status" value="NOT_ANNOTATED_CDS"/>
    <property type="molecule type" value="Genomic_DNA"/>
</dbReference>
<dbReference type="PANTHER" id="PTHR10627:SF69">
    <property type="entry name" value="PROTEIN BICAUDAL C"/>
    <property type="match status" value="1"/>
</dbReference>
<organism evidence="3 4">
    <name type="scientific">Rhodnius prolixus</name>
    <name type="common">Triatomid bug</name>
    <dbReference type="NCBI Taxonomy" id="13249"/>
    <lineage>
        <taxon>Eukaryota</taxon>
        <taxon>Metazoa</taxon>
        <taxon>Ecdysozoa</taxon>
        <taxon>Arthropoda</taxon>
        <taxon>Hexapoda</taxon>
        <taxon>Insecta</taxon>
        <taxon>Pterygota</taxon>
        <taxon>Neoptera</taxon>
        <taxon>Paraneoptera</taxon>
        <taxon>Hemiptera</taxon>
        <taxon>Heteroptera</taxon>
        <taxon>Panheteroptera</taxon>
        <taxon>Cimicomorpha</taxon>
        <taxon>Reduviidae</taxon>
        <taxon>Triatominae</taxon>
        <taxon>Rhodnius</taxon>
    </lineage>
</organism>
<sequence length="317" mass="36378">MAISDSTSRFSDQVERKAPGFDRPMLTPGDYQRKKIHAHQALQKPVSCREIRVPNSSWFGYGFSQSSPTAALREQKIIDEKRAVQEWLGNGGVENDYSSTQNNFDIVSSRTNVSDDQPSVSNYLEAVSQATLSSITNLDSQDLYTILATVGLEKYSQLFKKHEIDTSTFRTLTENDLKEIGISMVGPRRKIMICIAGSPVFTIYSAKISPWIVGIPMQVCREKVAVHHYQAMDYRIEIDKDISMYEWTEIQVALYFERMAEVVGKMNHLVICFSVELVWMLDYIWTQNITSSAKAKGKERFLIYSIFYVNKRYVKYF</sequence>
<reference evidence="3" key="1">
    <citation type="submission" date="2015-05" db="UniProtKB">
        <authorList>
            <consortium name="EnsemblMetazoa"/>
        </authorList>
    </citation>
    <scope>IDENTIFICATION</scope>
</reference>
<dbReference type="EMBL" id="ACPB03007813">
    <property type="status" value="NOT_ANNOTATED_CDS"/>
    <property type="molecule type" value="Genomic_DNA"/>
</dbReference>
<keyword evidence="4" id="KW-1185">Reference proteome</keyword>
<feature type="region of interest" description="Disordered" evidence="2">
    <location>
        <begin position="1"/>
        <end position="25"/>
    </location>
</feature>
<dbReference type="Pfam" id="PF00536">
    <property type="entry name" value="SAM_1"/>
    <property type="match status" value="1"/>
</dbReference>
<dbReference type="PROSITE" id="PS50105">
    <property type="entry name" value="SAM_DOMAIN"/>
    <property type="match status" value="1"/>
</dbReference>
<name>T1HC50_RHOPR</name>
<dbReference type="InterPro" id="IPR001660">
    <property type="entry name" value="SAM"/>
</dbReference>
<dbReference type="VEuPathDB" id="VectorBase:RPRC001612"/>
<dbReference type="SUPFAM" id="SSF47769">
    <property type="entry name" value="SAM/Pointed domain"/>
    <property type="match status" value="1"/>
</dbReference>
<evidence type="ECO:0000313" key="4">
    <source>
        <dbReference type="Proteomes" id="UP000015103"/>
    </source>
</evidence>
<dbReference type="GO" id="GO:0005737">
    <property type="term" value="C:cytoplasm"/>
    <property type="evidence" value="ECO:0007669"/>
    <property type="project" value="TreeGrafter"/>
</dbReference>
<dbReference type="SMART" id="SM00454">
    <property type="entry name" value="SAM"/>
    <property type="match status" value="1"/>
</dbReference>
<dbReference type="EMBL" id="ACPB03007812">
    <property type="status" value="NOT_ANNOTATED_CDS"/>
    <property type="molecule type" value="Genomic_DNA"/>
</dbReference>
<dbReference type="InterPro" id="IPR013761">
    <property type="entry name" value="SAM/pointed_sf"/>
</dbReference>
<dbReference type="PANTHER" id="PTHR10627">
    <property type="entry name" value="SCP160"/>
    <property type="match status" value="1"/>
</dbReference>
<evidence type="ECO:0000313" key="3">
    <source>
        <dbReference type="EnsemblMetazoa" id="RPRC001612-PA"/>
    </source>
</evidence>
<dbReference type="InParanoid" id="T1HC50"/>
<protein>
    <submittedName>
        <fullName evidence="3">SAM domain-containing protein</fullName>
    </submittedName>
</protein>
<proteinExistence type="predicted"/>